<keyword evidence="1" id="KW-0812">Transmembrane</keyword>
<keyword evidence="5" id="KW-1185">Reference proteome</keyword>
<feature type="domain" description="WSC" evidence="3">
    <location>
        <begin position="47"/>
        <end position="137"/>
    </location>
</feature>
<dbReference type="Proteomes" id="UP001303473">
    <property type="component" value="Unassembled WGS sequence"/>
</dbReference>
<protein>
    <submittedName>
        <fullName evidence="4">Wsc domain protein</fullName>
    </submittedName>
</protein>
<keyword evidence="1" id="KW-1133">Transmembrane helix</keyword>
<feature type="signal peptide" evidence="2">
    <location>
        <begin position="1"/>
        <end position="19"/>
    </location>
</feature>
<comment type="caution">
    <text evidence="4">The sequence shown here is derived from an EMBL/GenBank/DDBJ whole genome shotgun (WGS) entry which is preliminary data.</text>
</comment>
<gene>
    <name evidence="4" type="ORF">QBC46DRAFT_52421</name>
</gene>
<feature type="chain" id="PRO_5042909400" evidence="2">
    <location>
        <begin position="20"/>
        <end position="291"/>
    </location>
</feature>
<keyword evidence="1" id="KW-0472">Membrane</keyword>
<evidence type="ECO:0000313" key="5">
    <source>
        <dbReference type="Proteomes" id="UP001303473"/>
    </source>
</evidence>
<dbReference type="InterPro" id="IPR002889">
    <property type="entry name" value="WSC_carb-bd"/>
</dbReference>
<evidence type="ECO:0000256" key="2">
    <source>
        <dbReference type="SAM" id="SignalP"/>
    </source>
</evidence>
<evidence type="ECO:0000256" key="1">
    <source>
        <dbReference type="SAM" id="Phobius"/>
    </source>
</evidence>
<dbReference type="AlphaFoldDB" id="A0AAN6RZU5"/>
<reference evidence="5" key="1">
    <citation type="journal article" date="2023" name="Mol. Phylogenet. Evol.">
        <title>Genome-scale phylogeny and comparative genomics of the fungal order Sordariales.</title>
        <authorList>
            <person name="Hensen N."/>
            <person name="Bonometti L."/>
            <person name="Westerberg I."/>
            <person name="Brannstrom I.O."/>
            <person name="Guillou S."/>
            <person name="Cros-Aarteil S."/>
            <person name="Calhoun S."/>
            <person name="Haridas S."/>
            <person name="Kuo A."/>
            <person name="Mondo S."/>
            <person name="Pangilinan J."/>
            <person name="Riley R."/>
            <person name="LaButti K."/>
            <person name="Andreopoulos B."/>
            <person name="Lipzen A."/>
            <person name="Chen C."/>
            <person name="Yan M."/>
            <person name="Daum C."/>
            <person name="Ng V."/>
            <person name="Clum A."/>
            <person name="Steindorff A."/>
            <person name="Ohm R.A."/>
            <person name="Martin F."/>
            <person name="Silar P."/>
            <person name="Natvig D.O."/>
            <person name="Lalanne C."/>
            <person name="Gautier V."/>
            <person name="Ament-Velasquez S.L."/>
            <person name="Kruys A."/>
            <person name="Hutchinson M.I."/>
            <person name="Powell A.J."/>
            <person name="Barry K."/>
            <person name="Miller A.N."/>
            <person name="Grigoriev I.V."/>
            <person name="Debuchy R."/>
            <person name="Gladieux P."/>
            <person name="Hiltunen Thoren M."/>
            <person name="Johannesson H."/>
        </authorList>
    </citation>
    <scope>NUCLEOTIDE SEQUENCE [LARGE SCALE GENOMIC DNA]</scope>
    <source>
        <strain evidence="5">CBS 340.73</strain>
    </source>
</reference>
<sequence>MKSIVTAAAALLAATHVLAATGTGTNTAPSSTSTGVEEPSTAPVLNQITTQGCFSSQGELVLNGTLQFNTKGSCGTDTCLKLGYPVAATSGGNQCYCGKKYPPKDTLVDDKNCNVGCTGFDLQACGGINYWTVYNTGLQLAVAFSSDDASASASGGSATSTTGPTAAVTLPGSTVVVTATDAASTQGPSSGGTNVAGIAAGVVVSIVVVAAAVGGIFFYLRRKRNQEIEEEHRRNAAVNSFISGKPPSSSGGMSISDARLDPVMAQRRMSDGSIADNQDYSRRILRVCDCC</sequence>
<accession>A0AAN6RZU5</accession>
<feature type="transmembrane region" description="Helical" evidence="1">
    <location>
        <begin position="195"/>
        <end position="220"/>
    </location>
</feature>
<dbReference type="Pfam" id="PF01822">
    <property type="entry name" value="WSC"/>
    <property type="match status" value="1"/>
</dbReference>
<keyword evidence="2" id="KW-0732">Signal</keyword>
<proteinExistence type="predicted"/>
<evidence type="ECO:0000259" key="3">
    <source>
        <dbReference type="PROSITE" id="PS51212"/>
    </source>
</evidence>
<dbReference type="SMART" id="SM00321">
    <property type="entry name" value="WSC"/>
    <property type="match status" value="1"/>
</dbReference>
<evidence type="ECO:0000313" key="4">
    <source>
        <dbReference type="EMBL" id="KAK3935300.1"/>
    </source>
</evidence>
<dbReference type="PROSITE" id="PS51212">
    <property type="entry name" value="WSC"/>
    <property type="match status" value="1"/>
</dbReference>
<dbReference type="EMBL" id="MU853929">
    <property type="protein sequence ID" value="KAK3935300.1"/>
    <property type="molecule type" value="Genomic_DNA"/>
</dbReference>
<organism evidence="4 5">
    <name type="scientific">Diplogelasinospora grovesii</name>
    <dbReference type="NCBI Taxonomy" id="303347"/>
    <lineage>
        <taxon>Eukaryota</taxon>
        <taxon>Fungi</taxon>
        <taxon>Dikarya</taxon>
        <taxon>Ascomycota</taxon>
        <taxon>Pezizomycotina</taxon>
        <taxon>Sordariomycetes</taxon>
        <taxon>Sordariomycetidae</taxon>
        <taxon>Sordariales</taxon>
        <taxon>Diplogelasinosporaceae</taxon>
        <taxon>Diplogelasinospora</taxon>
    </lineage>
</organism>
<name>A0AAN6RZU5_9PEZI</name>